<reference evidence="9 15" key="3">
    <citation type="submission" date="2019-10" db="EMBL/GenBank/DDBJ databases">
        <title>Evolutionary dynamics of vancomycin-resistant Enterococcus faecium during gastrointestinal tract colonization and bloodstream infection in immunocompromised pediatric patients.</title>
        <authorList>
            <person name="Chilambi G.S."/>
            <person name="Nordstrom H.R."/>
            <person name="Evans D.R."/>
            <person name="Ferrolino J."/>
            <person name="Hayden R.T."/>
            <person name="Maron G.M."/>
            <person name="Vo A.N."/>
            <person name="Gilmore M.S."/>
            <person name="Wolf J."/>
            <person name="Rosch J.W."/>
            <person name="Van Tyne D."/>
        </authorList>
    </citation>
    <scope>NUCLEOTIDE SEQUENCE [LARGE SCALE GENOMIC DNA]</scope>
    <source>
        <strain evidence="9 15">VRECG27</strain>
    </source>
</reference>
<evidence type="ECO:0000313" key="13">
    <source>
        <dbReference type="Proteomes" id="UP000070452"/>
    </source>
</evidence>
<name>A0A133CTI1_ENTFC</name>
<evidence type="ECO:0000313" key="11">
    <source>
        <dbReference type="EMBL" id="MDT2370787.1"/>
    </source>
</evidence>
<dbReference type="AlphaFoldDB" id="A0A133CTI1"/>
<gene>
    <name evidence="10" type="ORF">AWT83_16195</name>
    <name evidence="12" type="ORF">DTPHA_602717</name>
    <name evidence="9" type="ORF">GBM73_15565</name>
    <name evidence="11" type="ORF">P6Z85_11655</name>
</gene>
<dbReference type="Proteomes" id="UP000070452">
    <property type="component" value="Unassembled WGS sequence"/>
</dbReference>
<evidence type="ECO:0000259" key="8">
    <source>
        <dbReference type="PROSITE" id="PS51101"/>
    </source>
</evidence>
<evidence type="ECO:0000313" key="14">
    <source>
        <dbReference type="Proteomes" id="UP000183509"/>
    </source>
</evidence>
<dbReference type="EMBL" id="JARPTX010000048">
    <property type="protein sequence ID" value="MDT2370787.1"/>
    <property type="molecule type" value="Genomic_DNA"/>
</dbReference>
<feature type="domain" description="PTS EIIB type-4" evidence="8">
    <location>
        <begin position="1"/>
        <end position="156"/>
    </location>
</feature>
<evidence type="ECO:0000313" key="10">
    <source>
        <dbReference type="EMBL" id="KWX16280.1"/>
    </source>
</evidence>
<dbReference type="GO" id="GO:0008982">
    <property type="term" value="F:protein-N(PI)-phosphohistidine-sugar phosphotransferase activity"/>
    <property type="evidence" value="ECO:0007669"/>
    <property type="project" value="InterPro"/>
</dbReference>
<evidence type="ECO:0000313" key="15">
    <source>
        <dbReference type="Proteomes" id="UP000469871"/>
    </source>
</evidence>
<protein>
    <submittedName>
        <fullName evidence="10">PTS mannose transporter subunit IIAB</fullName>
    </submittedName>
    <submittedName>
        <fullName evidence="9">PTS sugar transporter subunit IIB</fullName>
    </submittedName>
    <submittedName>
        <fullName evidence="12">PTS system, mannose/fructose/sorbose-specific IIB component</fullName>
        <ecNumber evidence="12">2.7.1.191</ecNumber>
    </submittedName>
</protein>
<evidence type="ECO:0000256" key="7">
    <source>
        <dbReference type="ARBA" id="ARBA00022777"/>
    </source>
</evidence>
<dbReference type="EMBL" id="WEFP01000003">
    <property type="protein sequence ID" value="KAB7572780.1"/>
    <property type="molecule type" value="Genomic_DNA"/>
</dbReference>
<keyword evidence="5 12" id="KW-0808">Transferase</keyword>
<keyword evidence="3" id="KW-0963">Cytoplasm</keyword>
<evidence type="ECO:0000256" key="6">
    <source>
        <dbReference type="ARBA" id="ARBA00022683"/>
    </source>
</evidence>
<keyword evidence="7" id="KW-0418">Kinase</keyword>
<evidence type="ECO:0000256" key="4">
    <source>
        <dbReference type="ARBA" id="ARBA00022597"/>
    </source>
</evidence>
<reference evidence="10 13" key="1">
    <citation type="submission" date="2016-01" db="EMBL/GenBank/DDBJ databases">
        <title>Molecular Mechanisms for transfer of large genomic segments between Enterococcus faecium strains.</title>
        <authorList>
            <person name="Garcia-Solache M.A."/>
            <person name="Lebreton F."/>
            <person name="Mclaughlin R.E."/>
            <person name="Whiteaker J.D."/>
            <person name="Gilmore M.S."/>
            <person name="Rice L.B."/>
        </authorList>
    </citation>
    <scope>NUCLEOTIDE SEQUENCE [LARGE SCALE GENOMIC DNA]</scope>
    <source>
        <strain evidence="10 13">D344RRF x C68</strain>
    </source>
</reference>
<dbReference type="Proteomes" id="UP001260956">
    <property type="component" value="Unassembled WGS sequence"/>
</dbReference>
<accession>A0A133CTI1</accession>
<organism evidence="10 13">
    <name type="scientific">Enterococcus faecium</name>
    <name type="common">Streptococcus faecium</name>
    <dbReference type="NCBI Taxonomy" id="1352"/>
    <lineage>
        <taxon>Bacteria</taxon>
        <taxon>Bacillati</taxon>
        <taxon>Bacillota</taxon>
        <taxon>Bacilli</taxon>
        <taxon>Lactobacillales</taxon>
        <taxon>Enterococcaceae</taxon>
        <taxon>Enterococcus</taxon>
    </lineage>
</organism>
<dbReference type="GO" id="GO:0016301">
    <property type="term" value="F:kinase activity"/>
    <property type="evidence" value="ECO:0007669"/>
    <property type="project" value="UniProtKB-KW"/>
</dbReference>
<dbReference type="Proteomes" id="UP000469871">
    <property type="component" value="Unassembled WGS sequence"/>
</dbReference>
<dbReference type="EC" id="2.7.1.191" evidence="12"/>
<evidence type="ECO:0000256" key="3">
    <source>
        <dbReference type="ARBA" id="ARBA00022490"/>
    </source>
</evidence>
<dbReference type="PATRIC" id="fig|1352.1358.peg.2951"/>
<proteinExistence type="predicted"/>
<dbReference type="SUPFAM" id="SSF52728">
    <property type="entry name" value="PTS IIb component"/>
    <property type="match status" value="1"/>
</dbReference>
<sequence length="156" mass="17925">MIKLVRIDHRLLHGQVVFSWSKSLNINRIIIANKEAANDEFKKMSLNLSKPTGIKLTIFSVEQLLEKMPKIETLNENIMLIFGNTKEIRQFCEAYPKVQEINYGGIIKKEGSKQFSNAIFLNESEQEDAKKLKALGIKQFIQQVPTSKKEDLNTML</sequence>
<dbReference type="InterPro" id="IPR004720">
    <property type="entry name" value="PTS_IIB_sorbose-sp"/>
</dbReference>
<dbReference type="RefSeq" id="WP_002298375.1">
    <property type="nucleotide sequence ID" value="NZ_AP022342.1"/>
</dbReference>
<dbReference type="EMBL" id="LRHK01000008">
    <property type="protein sequence ID" value="KWX16280.1"/>
    <property type="molecule type" value="Genomic_DNA"/>
</dbReference>
<keyword evidence="2" id="KW-0813">Transport</keyword>
<evidence type="ECO:0000313" key="9">
    <source>
        <dbReference type="EMBL" id="KAB7572780.1"/>
    </source>
</evidence>
<evidence type="ECO:0000256" key="5">
    <source>
        <dbReference type="ARBA" id="ARBA00022679"/>
    </source>
</evidence>
<comment type="subcellular location">
    <subcellularLocation>
        <location evidence="1">Cytoplasm</location>
    </subcellularLocation>
</comment>
<reference evidence="12 14" key="2">
    <citation type="submission" date="2016-04" db="EMBL/GenBank/DDBJ databases">
        <authorList>
            <person name="Millard A."/>
        </authorList>
    </citation>
    <scope>NUCLEOTIDE SEQUENCE [LARGE SCALE GENOMIC DNA]</scope>
    <source>
        <strain evidence="12">Isolate 22</strain>
    </source>
</reference>
<dbReference type="GO" id="GO:0009401">
    <property type="term" value="P:phosphoenolpyruvate-dependent sugar phosphotransferase system"/>
    <property type="evidence" value="ECO:0007669"/>
    <property type="project" value="UniProtKB-KW"/>
</dbReference>
<comment type="caution">
    <text evidence="10">The sequence shown here is derived from an EMBL/GenBank/DDBJ whole genome shotgun (WGS) entry which is preliminary data.</text>
</comment>
<dbReference type="InterPro" id="IPR036667">
    <property type="entry name" value="PTS_IIB_sorbose-sp_sf"/>
</dbReference>
<dbReference type="Gene3D" id="3.40.35.10">
    <property type="entry name" value="Phosphotransferase system, sorbose subfamily IIB component"/>
    <property type="match status" value="1"/>
</dbReference>
<dbReference type="Proteomes" id="UP000183509">
    <property type="component" value="Unassembled WGS sequence"/>
</dbReference>
<dbReference type="Pfam" id="PF03830">
    <property type="entry name" value="PTSIIB_sorb"/>
    <property type="match status" value="1"/>
</dbReference>
<evidence type="ECO:0000256" key="2">
    <source>
        <dbReference type="ARBA" id="ARBA00022448"/>
    </source>
</evidence>
<keyword evidence="6" id="KW-0598">Phosphotransferase system</keyword>
<dbReference type="EMBL" id="FKLM01000077">
    <property type="protein sequence ID" value="SAZ36026.1"/>
    <property type="molecule type" value="Genomic_DNA"/>
</dbReference>
<evidence type="ECO:0000313" key="12">
    <source>
        <dbReference type="EMBL" id="SAZ36026.1"/>
    </source>
</evidence>
<dbReference type="GO" id="GO:0005737">
    <property type="term" value="C:cytoplasm"/>
    <property type="evidence" value="ECO:0007669"/>
    <property type="project" value="UniProtKB-SubCell"/>
</dbReference>
<keyword evidence="4 9" id="KW-0762">Sugar transport</keyword>
<reference evidence="11" key="4">
    <citation type="submission" date="2023-03" db="EMBL/GenBank/DDBJ databases">
        <authorList>
            <person name="Shen W."/>
            <person name="Cai J."/>
        </authorList>
    </citation>
    <scope>NUCLEOTIDE SEQUENCE</scope>
    <source>
        <strain evidence="11">B1010-2</strain>
    </source>
</reference>
<evidence type="ECO:0000256" key="1">
    <source>
        <dbReference type="ARBA" id="ARBA00004496"/>
    </source>
</evidence>
<dbReference type="PROSITE" id="PS51101">
    <property type="entry name" value="PTS_EIIB_TYPE_4"/>
    <property type="match status" value="1"/>
</dbReference>